<proteinExistence type="predicted"/>
<dbReference type="AlphaFoldDB" id="A0A1I7KWX7"/>
<protein>
    <submittedName>
        <fullName evidence="1">N-acylneuraminate cytidylyltransferase/CMP-N,N'-diacetyllegionaminic acid synthase</fullName>
    </submittedName>
</protein>
<dbReference type="EMBL" id="FPBV01000020">
    <property type="protein sequence ID" value="SFV01961.1"/>
    <property type="molecule type" value="Genomic_DNA"/>
</dbReference>
<gene>
    <name evidence="1" type="ORF">SAMN05421543_12059</name>
</gene>
<dbReference type="eggNOG" id="COG1083">
    <property type="taxonomic scope" value="Bacteria"/>
</dbReference>
<dbReference type="STRING" id="392015.SAMN05421543_12059"/>
<dbReference type="RefSeq" id="WP_074955175.1">
    <property type="nucleotide sequence ID" value="NZ_FPBV01000020.1"/>
</dbReference>
<sequence length="234" mass="26115">MKRICTICARAGSKGVPDKNIRNVLGKPLIAHSVLQAQCSELFDEIAVSSDSDHILRIAEAYGVRQLVLRPPELACDDAPKLPAVQHCVKEVERNVGFRFDTVVDLDVTSPLRTVDDIAAAVCLLEQSDAQNVLSCTPSRRSPYFNMVEVTKDGTVSLVKPPATSVTRRQDAPVTYDLNASVYVWQRDSLFSCDTLFNPRTLLYVMPAERSIDIDTRLDFDLVEYVFSKRRVNP</sequence>
<dbReference type="Gene3D" id="3.90.550.10">
    <property type="entry name" value="Spore Coat Polysaccharide Biosynthesis Protein SpsA, Chain A"/>
    <property type="match status" value="1"/>
</dbReference>
<dbReference type="InterPro" id="IPR029044">
    <property type="entry name" value="Nucleotide-diphossugar_trans"/>
</dbReference>
<accession>A0A1I7KWX7</accession>
<dbReference type="SUPFAM" id="SSF53448">
    <property type="entry name" value="Nucleotide-diphospho-sugar transferases"/>
    <property type="match status" value="1"/>
</dbReference>
<evidence type="ECO:0000313" key="2">
    <source>
        <dbReference type="Proteomes" id="UP000183508"/>
    </source>
</evidence>
<dbReference type="PANTHER" id="PTHR21485">
    <property type="entry name" value="HAD SUPERFAMILY MEMBERS CMAS AND KDSC"/>
    <property type="match status" value="1"/>
</dbReference>
<keyword evidence="1" id="KW-0808">Transferase</keyword>
<dbReference type="Pfam" id="PF02348">
    <property type="entry name" value="CTP_transf_3"/>
    <property type="match status" value="1"/>
</dbReference>
<reference evidence="2" key="1">
    <citation type="submission" date="2016-10" db="EMBL/GenBank/DDBJ databases">
        <authorList>
            <person name="Varghese N."/>
        </authorList>
    </citation>
    <scope>NUCLEOTIDE SEQUENCE [LARGE SCALE GENOMIC DNA]</scope>
    <source>
        <strain evidence="2">DSM 17980</strain>
    </source>
</reference>
<dbReference type="GO" id="GO:0008781">
    <property type="term" value="F:N-acylneuraminate cytidylyltransferase activity"/>
    <property type="evidence" value="ECO:0007669"/>
    <property type="project" value="TreeGrafter"/>
</dbReference>
<dbReference type="InterPro" id="IPR003329">
    <property type="entry name" value="Cytidylyl_trans"/>
</dbReference>
<name>A0A1I7KWX7_9BACL</name>
<keyword evidence="2" id="KW-1185">Reference proteome</keyword>
<organism evidence="1 2">
    <name type="scientific">Alicyclobacillus macrosporangiidus</name>
    <dbReference type="NCBI Taxonomy" id="392015"/>
    <lineage>
        <taxon>Bacteria</taxon>
        <taxon>Bacillati</taxon>
        <taxon>Bacillota</taxon>
        <taxon>Bacilli</taxon>
        <taxon>Bacillales</taxon>
        <taxon>Alicyclobacillaceae</taxon>
        <taxon>Alicyclobacillus</taxon>
    </lineage>
</organism>
<evidence type="ECO:0000313" key="1">
    <source>
        <dbReference type="EMBL" id="SFV01961.1"/>
    </source>
</evidence>
<dbReference type="OrthoDB" id="9805604at2"/>
<dbReference type="CDD" id="cd02513">
    <property type="entry name" value="CMP-NeuAc_Synthase"/>
    <property type="match status" value="1"/>
</dbReference>
<dbReference type="PANTHER" id="PTHR21485:SF6">
    <property type="entry name" value="N-ACYLNEURAMINATE CYTIDYLYLTRANSFERASE-RELATED"/>
    <property type="match status" value="1"/>
</dbReference>
<dbReference type="InterPro" id="IPR050793">
    <property type="entry name" value="CMP-NeuNAc_synthase"/>
</dbReference>
<dbReference type="Proteomes" id="UP000183508">
    <property type="component" value="Unassembled WGS sequence"/>
</dbReference>
<keyword evidence="1" id="KW-0548">Nucleotidyltransferase</keyword>